<evidence type="ECO:0000256" key="1">
    <source>
        <dbReference type="SAM" id="MobiDB-lite"/>
    </source>
</evidence>
<dbReference type="AlphaFoldDB" id="A0AAV0XXE4"/>
<evidence type="ECO:0000313" key="2">
    <source>
        <dbReference type="EMBL" id="CAI6372442.1"/>
    </source>
</evidence>
<evidence type="ECO:0000313" key="3">
    <source>
        <dbReference type="Proteomes" id="UP001160148"/>
    </source>
</evidence>
<organism evidence="2 3">
    <name type="scientific">Macrosiphum euphorbiae</name>
    <name type="common">potato aphid</name>
    <dbReference type="NCBI Taxonomy" id="13131"/>
    <lineage>
        <taxon>Eukaryota</taxon>
        <taxon>Metazoa</taxon>
        <taxon>Ecdysozoa</taxon>
        <taxon>Arthropoda</taxon>
        <taxon>Hexapoda</taxon>
        <taxon>Insecta</taxon>
        <taxon>Pterygota</taxon>
        <taxon>Neoptera</taxon>
        <taxon>Paraneoptera</taxon>
        <taxon>Hemiptera</taxon>
        <taxon>Sternorrhyncha</taxon>
        <taxon>Aphidomorpha</taxon>
        <taxon>Aphidoidea</taxon>
        <taxon>Aphididae</taxon>
        <taxon>Macrosiphini</taxon>
        <taxon>Macrosiphum</taxon>
    </lineage>
</organism>
<keyword evidence="3" id="KW-1185">Reference proteome</keyword>
<proteinExistence type="predicted"/>
<feature type="region of interest" description="Disordered" evidence="1">
    <location>
        <begin position="55"/>
        <end position="91"/>
    </location>
</feature>
<accession>A0AAV0XXE4</accession>
<dbReference type="Proteomes" id="UP001160148">
    <property type="component" value="Unassembled WGS sequence"/>
</dbReference>
<feature type="compositionally biased region" description="Polar residues" evidence="1">
    <location>
        <begin position="60"/>
        <end position="79"/>
    </location>
</feature>
<comment type="caution">
    <text evidence="2">The sequence shown here is derived from an EMBL/GenBank/DDBJ whole genome shotgun (WGS) entry which is preliminary data.</text>
</comment>
<sequence>MKAASHERLTQYAHKGNSNGERYPTCWSRHELWPVGIRRQLMIRHEVITTGANVGGEHATMNSSRTTENRSMMIGTTSKTNDDNSETQARWRTRPSANTPYLTFITSRVYDL</sequence>
<protein>
    <submittedName>
        <fullName evidence="2">Uncharacterized protein</fullName>
    </submittedName>
</protein>
<name>A0AAV0XXE4_9HEMI</name>
<gene>
    <name evidence="2" type="ORF">MEUPH1_LOCUS26314</name>
</gene>
<reference evidence="2 3" key="1">
    <citation type="submission" date="2023-01" db="EMBL/GenBank/DDBJ databases">
        <authorList>
            <person name="Whitehead M."/>
        </authorList>
    </citation>
    <scope>NUCLEOTIDE SEQUENCE [LARGE SCALE GENOMIC DNA]</scope>
</reference>
<dbReference type="EMBL" id="CARXXK010001030">
    <property type="protein sequence ID" value="CAI6372442.1"/>
    <property type="molecule type" value="Genomic_DNA"/>
</dbReference>
<feature type="region of interest" description="Disordered" evidence="1">
    <location>
        <begin position="1"/>
        <end position="21"/>
    </location>
</feature>